<dbReference type="PROSITE" id="PS00079">
    <property type="entry name" value="MULTICOPPER_OXIDASE1"/>
    <property type="match status" value="1"/>
</dbReference>
<keyword evidence="3" id="KW-0186">Copper</keyword>
<protein>
    <submittedName>
        <fullName evidence="8">Copper oxidase</fullName>
    </submittedName>
</protein>
<dbReference type="InterPro" id="IPR033138">
    <property type="entry name" value="Cu_oxidase_CS"/>
</dbReference>
<evidence type="ECO:0000256" key="1">
    <source>
        <dbReference type="ARBA" id="ARBA00022723"/>
    </source>
</evidence>
<gene>
    <name evidence="8" type="ORF">C7R93_12300</name>
</gene>
<evidence type="ECO:0000256" key="3">
    <source>
        <dbReference type="ARBA" id="ARBA00023008"/>
    </source>
</evidence>
<accession>A0A2P7V8K8</accession>
<feature type="compositionally biased region" description="Basic and acidic residues" evidence="4">
    <location>
        <begin position="184"/>
        <end position="194"/>
    </location>
</feature>
<dbReference type="Gene3D" id="2.60.40.420">
    <property type="entry name" value="Cupredoxins - blue copper proteins"/>
    <property type="match status" value="2"/>
</dbReference>
<organism evidence="8 9">
    <name type="scientific">Brevibacillus fortis</name>
    <dbReference type="NCBI Taxonomy" id="2126352"/>
    <lineage>
        <taxon>Bacteria</taxon>
        <taxon>Bacillati</taxon>
        <taxon>Bacillota</taxon>
        <taxon>Bacilli</taxon>
        <taxon>Bacillales</taxon>
        <taxon>Paenibacillaceae</taxon>
        <taxon>Brevibacillus</taxon>
    </lineage>
</organism>
<evidence type="ECO:0000259" key="6">
    <source>
        <dbReference type="Pfam" id="PF07731"/>
    </source>
</evidence>
<dbReference type="InterPro" id="IPR011707">
    <property type="entry name" value="Cu-oxidase-like_N"/>
</dbReference>
<dbReference type="InterPro" id="IPR011706">
    <property type="entry name" value="Cu-oxidase_C"/>
</dbReference>
<dbReference type="PANTHER" id="PTHR11709:SF394">
    <property type="entry name" value="FI03373P-RELATED"/>
    <property type="match status" value="1"/>
</dbReference>
<dbReference type="InterPro" id="IPR008972">
    <property type="entry name" value="Cupredoxin"/>
</dbReference>
<feature type="domain" description="Plastocyanin-like" evidence="5">
    <location>
        <begin position="236"/>
        <end position="328"/>
    </location>
</feature>
<dbReference type="CDD" id="cd04202">
    <property type="entry name" value="CuRO_D2_2dMcoN_like"/>
    <property type="match status" value="1"/>
</dbReference>
<dbReference type="Pfam" id="PF07732">
    <property type="entry name" value="Cu-oxidase_3"/>
    <property type="match status" value="1"/>
</dbReference>
<keyword evidence="1" id="KW-0479">Metal-binding</keyword>
<dbReference type="Proteomes" id="UP000240419">
    <property type="component" value="Unassembled WGS sequence"/>
</dbReference>
<feature type="domain" description="Plastocyanin-like" evidence="6">
    <location>
        <begin position="399"/>
        <end position="502"/>
    </location>
</feature>
<dbReference type="InterPro" id="IPR001117">
    <property type="entry name" value="Cu-oxidase_2nd"/>
</dbReference>
<feature type="domain" description="Plastocyanin-like" evidence="7">
    <location>
        <begin position="38"/>
        <end position="147"/>
    </location>
</feature>
<dbReference type="Pfam" id="PF00394">
    <property type="entry name" value="Cu-oxidase"/>
    <property type="match status" value="1"/>
</dbReference>
<dbReference type="CDD" id="cd13861">
    <property type="entry name" value="CuRO_1_CumA_like"/>
    <property type="match status" value="1"/>
</dbReference>
<evidence type="ECO:0000256" key="2">
    <source>
        <dbReference type="ARBA" id="ARBA00023002"/>
    </source>
</evidence>
<dbReference type="EMBL" id="PXZM01000018">
    <property type="protein sequence ID" value="PSJ95539.1"/>
    <property type="molecule type" value="Genomic_DNA"/>
</dbReference>
<proteinExistence type="predicted"/>
<sequence length="522" mass="57662">MSMGSTDPKAIPITSLVAPKTNAPVKTFNLTAEIANIRLGNGKTIEAWTYNGTSPGPEIRVKQGERVVVNLTNKLPVSLTIHWHGLDIPAAVDGVAGVTQDAVKPGGTYTYTFNADQVGTYWYHSHQNSALQTERGLFGTIVVEPKQAIVTYDKDYTIALHEWDTKENGNDSRDNGNDNDDNNNFDKRNKKDGNKNQFDSNRFHEGNTAKRSSESYGVNDRKMTPSTKQWEALSDQNDYDVFTLNGTSEGLHLDAKAGELVRLRLVNTGNQTHLMTVPGVRFQVIALDGRDLVGGTPIENTLLPIGPGQRYDISFRMPQKGSVQLINADPSKQANQMMSATIGNGEPTAFNIDPKNFIWFDFSKYGTPQKGMFTVDSKFTKTYEMDLSEGLGLLNGQKEWVYTINGKAAPDIPPIEMKKGDSVKVVLRNKGKDIHPMHLHGHTFQVISKNGKPLEGSPVYLDTINIFPGETYEIAMKANNPGLWMLHCHNLKHAANGMHTMMNYDGISTPFTVGDHSGNHPE</sequence>
<dbReference type="PROSITE" id="PS00080">
    <property type="entry name" value="MULTICOPPER_OXIDASE2"/>
    <property type="match status" value="1"/>
</dbReference>
<keyword evidence="2" id="KW-0560">Oxidoreductase</keyword>
<dbReference type="SUPFAM" id="SSF49503">
    <property type="entry name" value="Cupredoxins"/>
    <property type="match status" value="3"/>
</dbReference>
<evidence type="ECO:0000256" key="4">
    <source>
        <dbReference type="SAM" id="MobiDB-lite"/>
    </source>
</evidence>
<evidence type="ECO:0000259" key="7">
    <source>
        <dbReference type="Pfam" id="PF07732"/>
    </source>
</evidence>
<dbReference type="AlphaFoldDB" id="A0A2P7V8K8"/>
<feature type="region of interest" description="Disordered" evidence="4">
    <location>
        <begin position="166"/>
        <end position="229"/>
    </location>
</feature>
<dbReference type="OrthoDB" id="9757546at2"/>
<dbReference type="PANTHER" id="PTHR11709">
    <property type="entry name" value="MULTI-COPPER OXIDASE"/>
    <property type="match status" value="1"/>
</dbReference>
<dbReference type="InterPro" id="IPR002355">
    <property type="entry name" value="Cu_oxidase_Cu_BS"/>
</dbReference>
<comment type="caution">
    <text evidence="8">The sequence shown here is derived from an EMBL/GenBank/DDBJ whole genome shotgun (WGS) entry which is preliminary data.</text>
</comment>
<evidence type="ECO:0000259" key="5">
    <source>
        <dbReference type="Pfam" id="PF00394"/>
    </source>
</evidence>
<keyword evidence="9" id="KW-1185">Reference proteome</keyword>
<feature type="compositionally biased region" description="Basic and acidic residues" evidence="4">
    <location>
        <begin position="166"/>
        <end position="176"/>
    </location>
</feature>
<dbReference type="GO" id="GO:0005507">
    <property type="term" value="F:copper ion binding"/>
    <property type="evidence" value="ECO:0007669"/>
    <property type="project" value="InterPro"/>
</dbReference>
<name>A0A2P7V8K8_9BACL</name>
<evidence type="ECO:0000313" key="9">
    <source>
        <dbReference type="Proteomes" id="UP000240419"/>
    </source>
</evidence>
<reference evidence="8 9" key="1">
    <citation type="submission" date="2018-03" db="EMBL/GenBank/DDBJ databases">
        <title>Brevisbacillus phylogenomics.</title>
        <authorList>
            <person name="Dunlap C."/>
        </authorList>
    </citation>
    <scope>NUCLEOTIDE SEQUENCE [LARGE SCALE GENOMIC DNA]</scope>
    <source>
        <strain evidence="8 9">NRRL NRS-1210</strain>
    </source>
</reference>
<evidence type="ECO:0000313" key="8">
    <source>
        <dbReference type="EMBL" id="PSJ95539.1"/>
    </source>
</evidence>
<feature type="compositionally biased region" description="Basic and acidic residues" evidence="4">
    <location>
        <begin position="201"/>
        <end position="223"/>
    </location>
</feature>
<dbReference type="GO" id="GO:0016491">
    <property type="term" value="F:oxidoreductase activity"/>
    <property type="evidence" value="ECO:0007669"/>
    <property type="project" value="UniProtKB-KW"/>
</dbReference>
<dbReference type="Pfam" id="PF07731">
    <property type="entry name" value="Cu-oxidase_2"/>
    <property type="match status" value="1"/>
</dbReference>
<dbReference type="InterPro" id="IPR045087">
    <property type="entry name" value="Cu-oxidase_fam"/>
</dbReference>